<evidence type="ECO:0000313" key="2">
    <source>
        <dbReference type="Proteomes" id="UP001314170"/>
    </source>
</evidence>
<reference evidence="1 2" key="1">
    <citation type="submission" date="2024-01" db="EMBL/GenBank/DDBJ databases">
        <authorList>
            <person name="Waweru B."/>
        </authorList>
    </citation>
    <scope>NUCLEOTIDE SEQUENCE [LARGE SCALE GENOMIC DNA]</scope>
</reference>
<name>A0AAV1S8W0_9ROSI</name>
<dbReference type="Proteomes" id="UP001314170">
    <property type="component" value="Unassembled WGS sequence"/>
</dbReference>
<gene>
    <name evidence="1" type="ORF">DCAF_LOCUS20026</name>
</gene>
<comment type="caution">
    <text evidence="1">The sequence shown here is derived from an EMBL/GenBank/DDBJ whole genome shotgun (WGS) entry which is preliminary data.</text>
</comment>
<dbReference type="AlphaFoldDB" id="A0AAV1S8W0"/>
<protein>
    <submittedName>
        <fullName evidence="1">Uncharacterized protein</fullName>
    </submittedName>
</protein>
<evidence type="ECO:0000313" key="1">
    <source>
        <dbReference type="EMBL" id="CAK7347342.1"/>
    </source>
</evidence>
<organism evidence="1 2">
    <name type="scientific">Dovyalis caffra</name>
    <dbReference type="NCBI Taxonomy" id="77055"/>
    <lineage>
        <taxon>Eukaryota</taxon>
        <taxon>Viridiplantae</taxon>
        <taxon>Streptophyta</taxon>
        <taxon>Embryophyta</taxon>
        <taxon>Tracheophyta</taxon>
        <taxon>Spermatophyta</taxon>
        <taxon>Magnoliopsida</taxon>
        <taxon>eudicotyledons</taxon>
        <taxon>Gunneridae</taxon>
        <taxon>Pentapetalae</taxon>
        <taxon>rosids</taxon>
        <taxon>fabids</taxon>
        <taxon>Malpighiales</taxon>
        <taxon>Salicaceae</taxon>
        <taxon>Flacourtieae</taxon>
        <taxon>Dovyalis</taxon>
    </lineage>
</organism>
<dbReference type="EMBL" id="CAWUPB010001173">
    <property type="protein sequence ID" value="CAK7347342.1"/>
    <property type="molecule type" value="Genomic_DNA"/>
</dbReference>
<accession>A0AAV1S8W0</accession>
<proteinExistence type="predicted"/>
<sequence>MSLKVTVLDSNLNVVISEQIHFDSDLPHYEDKDGVFRDPFDNGIIVSPTMMPEGTLDLDLEGSRNRVWILEKLLLFLVVGSNMAVFIGKREFHDIIIHGSKKRLVDKFGNAISIKELPIRTDSCWKNMS</sequence>
<dbReference type="Gene3D" id="3.30.420.40">
    <property type="match status" value="1"/>
</dbReference>
<keyword evidence="2" id="KW-1185">Reference proteome</keyword>